<evidence type="ECO:0000256" key="6">
    <source>
        <dbReference type="ARBA" id="ARBA00023136"/>
    </source>
</evidence>
<comment type="caution">
    <text evidence="9">The sequence shown here is derived from an EMBL/GenBank/DDBJ whole genome shotgun (WGS) entry which is preliminary data.</text>
</comment>
<dbReference type="GO" id="GO:0005886">
    <property type="term" value="C:plasma membrane"/>
    <property type="evidence" value="ECO:0007669"/>
    <property type="project" value="UniProtKB-SubCell"/>
</dbReference>
<evidence type="ECO:0000259" key="8">
    <source>
        <dbReference type="PROSITE" id="PS50850"/>
    </source>
</evidence>
<keyword evidence="2" id="KW-0813">Transport</keyword>
<dbReference type="InterPro" id="IPR004638">
    <property type="entry name" value="EmrB-like"/>
</dbReference>
<feature type="transmembrane region" description="Helical" evidence="7">
    <location>
        <begin position="435"/>
        <end position="457"/>
    </location>
</feature>
<dbReference type="NCBIfam" id="TIGR00711">
    <property type="entry name" value="efflux_EmrB"/>
    <property type="match status" value="1"/>
</dbReference>
<feature type="transmembrane region" description="Helical" evidence="7">
    <location>
        <begin position="71"/>
        <end position="90"/>
    </location>
</feature>
<dbReference type="Proteomes" id="UP000322244">
    <property type="component" value="Unassembled WGS sequence"/>
</dbReference>
<feature type="transmembrane region" description="Helical" evidence="7">
    <location>
        <begin position="397"/>
        <end position="415"/>
    </location>
</feature>
<dbReference type="EMBL" id="VLNY01000008">
    <property type="protein sequence ID" value="KAA0021751.1"/>
    <property type="molecule type" value="Genomic_DNA"/>
</dbReference>
<gene>
    <name evidence="9" type="ORF">FOY51_17870</name>
</gene>
<dbReference type="PRINTS" id="PR01036">
    <property type="entry name" value="TCRTETB"/>
</dbReference>
<dbReference type="PANTHER" id="PTHR42718:SF49">
    <property type="entry name" value="EXPORT PROTEIN"/>
    <property type="match status" value="1"/>
</dbReference>
<evidence type="ECO:0000256" key="7">
    <source>
        <dbReference type="SAM" id="Phobius"/>
    </source>
</evidence>
<feature type="domain" description="Major facilitator superfamily (MFS) profile" evidence="8">
    <location>
        <begin position="6"/>
        <end position="461"/>
    </location>
</feature>
<dbReference type="InterPro" id="IPR020846">
    <property type="entry name" value="MFS_dom"/>
</dbReference>
<dbReference type="SUPFAM" id="SSF103473">
    <property type="entry name" value="MFS general substrate transporter"/>
    <property type="match status" value="1"/>
</dbReference>
<proteinExistence type="predicted"/>
<keyword evidence="4 7" id="KW-0812">Transmembrane</keyword>
<feature type="transmembrane region" description="Helical" evidence="7">
    <location>
        <begin position="324"/>
        <end position="344"/>
    </location>
</feature>
<feature type="transmembrane region" description="Helical" evidence="7">
    <location>
        <begin position="296"/>
        <end position="317"/>
    </location>
</feature>
<feature type="transmembrane region" description="Helical" evidence="7">
    <location>
        <begin position="193"/>
        <end position="211"/>
    </location>
</feature>
<feature type="transmembrane region" description="Helical" evidence="7">
    <location>
        <begin position="350"/>
        <end position="376"/>
    </location>
</feature>
<dbReference type="Pfam" id="PF07690">
    <property type="entry name" value="MFS_1"/>
    <property type="match status" value="1"/>
</dbReference>
<reference evidence="9 10" key="1">
    <citation type="submission" date="2019-07" db="EMBL/GenBank/DDBJ databases">
        <title>Rhodococcus cavernicolus sp. nov., isolated from a cave.</title>
        <authorList>
            <person name="Lee S.D."/>
        </authorList>
    </citation>
    <scope>NUCLEOTIDE SEQUENCE [LARGE SCALE GENOMIC DNA]</scope>
    <source>
        <strain evidence="9 10">C1-24</strain>
    </source>
</reference>
<dbReference type="OrthoDB" id="9812221at2"/>
<evidence type="ECO:0000256" key="2">
    <source>
        <dbReference type="ARBA" id="ARBA00022448"/>
    </source>
</evidence>
<dbReference type="Gene3D" id="1.20.1720.10">
    <property type="entry name" value="Multidrug resistance protein D"/>
    <property type="match status" value="1"/>
</dbReference>
<feature type="transmembrane region" description="Helical" evidence="7">
    <location>
        <begin position="96"/>
        <end position="118"/>
    </location>
</feature>
<dbReference type="InterPro" id="IPR011701">
    <property type="entry name" value="MFS"/>
</dbReference>
<comment type="subcellular location">
    <subcellularLocation>
        <location evidence="1">Cell membrane</location>
        <topology evidence="1">Multi-pass membrane protein</topology>
    </subcellularLocation>
</comment>
<sequence length="472" mass="48283">MRKWAPLIAISLGTLMLLVDVTIVNVALPAMADDLKAPFSTLQWVIDVYALALAALVLAAGTVADRIGHRTAYLGGLGLFAMASAASGLADTATLLVIARGVQGLGGAIMFATTFALLNSSYTGKDRGAAYGVWGAVSGMAAAIGPIAGGLLVEHLSWRWIFFVNLPISVLAIVMVVGYISVGDRRADQRLDVAGMLSFTLSASALTFGLIRGAEDGWTSSTVLASFVVAAAALIAFVSIELRIAQPLLDLRLLRHRPFVGSMLAGGILTLTAFANLAYVAIWLQNVQGLSPVEAGLVSSPLAVAAFVVSAVTGRVVHGRAPHLVIGGGVLLVGIGELIVWLQLGDTSGWGALMAGLIVVGLGVGLATPMLSSTAMGAVDPRRGGMAAGAVNTSRQLGFAIGIAALGAVFTAHVGQQLHQYPITDATRAAAADGLSMTFLVAGIIGVVAGLAITALIRQPLAKEAELQPVQV</sequence>
<feature type="transmembrane region" description="Helical" evidence="7">
    <location>
        <begin position="263"/>
        <end position="284"/>
    </location>
</feature>
<dbReference type="PROSITE" id="PS50850">
    <property type="entry name" value="MFS"/>
    <property type="match status" value="1"/>
</dbReference>
<feature type="transmembrane region" description="Helical" evidence="7">
    <location>
        <begin position="42"/>
        <end position="64"/>
    </location>
</feature>
<evidence type="ECO:0000256" key="4">
    <source>
        <dbReference type="ARBA" id="ARBA00022692"/>
    </source>
</evidence>
<evidence type="ECO:0000313" key="9">
    <source>
        <dbReference type="EMBL" id="KAA0021751.1"/>
    </source>
</evidence>
<evidence type="ECO:0000256" key="1">
    <source>
        <dbReference type="ARBA" id="ARBA00004651"/>
    </source>
</evidence>
<feature type="transmembrane region" description="Helical" evidence="7">
    <location>
        <begin position="158"/>
        <end position="181"/>
    </location>
</feature>
<dbReference type="Gene3D" id="1.20.1250.20">
    <property type="entry name" value="MFS general substrate transporter like domains"/>
    <property type="match status" value="1"/>
</dbReference>
<evidence type="ECO:0000256" key="5">
    <source>
        <dbReference type="ARBA" id="ARBA00022989"/>
    </source>
</evidence>
<dbReference type="InterPro" id="IPR036259">
    <property type="entry name" value="MFS_trans_sf"/>
</dbReference>
<organism evidence="9 10">
    <name type="scientific">Antrihabitans cavernicola</name>
    <dbReference type="NCBI Taxonomy" id="2495913"/>
    <lineage>
        <taxon>Bacteria</taxon>
        <taxon>Bacillati</taxon>
        <taxon>Actinomycetota</taxon>
        <taxon>Actinomycetes</taxon>
        <taxon>Mycobacteriales</taxon>
        <taxon>Nocardiaceae</taxon>
        <taxon>Antrihabitans</taxon>
    </lineage>
</organism>
<dbReference type="PANTHER" id="PTHR42718">
    <property type="entry name" value="MAJOR FACILITATOR SUPERFAMILY MULTIDRUG TRANSPORTER MFSC"/>
    <property type="match status" value="1"/>
</dbReference>
<keyword evidence="3" id="KW-1003">Cell membrane</keyword>
<dbReference type="RefSeq" id="WP_149431618.1">
    <property type="nucleotide sequence ID" value="NZ_VLNY01000008.1"/>
</dbReference>
<feature type="transmembrane region" description="Helical" evidence="7">
    <location>
        <begin position="223"/>
        <end position="242"/>
    </location>
</feature>
<feature type="transmembrane region" description="Helical" evidence="7">
    <location>
        <begin position="130"/>
        <end position="152"/>
    </location>
</feature>
<keyword evidence="5 7" id="KW-1133">Transmembrane helix</keyword>
<evidence type="ECO:0000256" key="3">
    <source>
        <dbReference type="ARBA" id="ARBA00022475"/>
    </source>
</evidence>
<evidence type="ECO:0000313" key="10">
    <source>
        <dbReference type="Proteomes" id="UP000322244"/>
    </source>
</evidence>
<accession>A0A5A7SBY8</accession>
<name>A0A5A7SBY8_9NOCA</name>
<dbReference type="AlphaFoldDB" id="A0A5A7SBY8"/>
<keyword evidence="6 7" id="KW-0472">Membrane</keyword>
<dbReference type="CDD" id="cd17321">
    <property type="entry name" value="MFS_MMR_MDR_like"/>
    <property type="match status" value="1"/>
</dbReference>
<protein>
    <submittedName>
        <fullName evidence="9">MFS transporter</fullName>
    </submittedName>
</protein>
<dbReference type="GO" id="GO:0022857">
    <property type="term" value="F:transmembrane transporter activity"/>
    <property type="evidence" value="ECO:0007669"/>
    <property type="project" value="InterPro"/>
</dbReference>
<keyword evidence="10" id="KW-1185">Reference proteome</keyword>